<dbReference type="PROSITE" id="PS50111">
    <property type="entry name" value="CHEMOTAXIS_TRANSDUC_2"/>
    <property type="match status" value="1"/>
</dbReference>
<evidence type="ECO:0000256" key="10">
    <source>
        <dbReference type="ARBA" id="ARBA00058128"/>
    </source>
</evidence>
<keyword evidence="5 12" id="KW-0812">Transmembrane</keyword>
<dbReference type="OrthoDB" id="9760371at2"/>
<dbReference type="Pfam" id="PF00015">
    <property type="entry name" value="MCPsignal"/>
    <property type="match status" value="1"/>
</dbReference>
<gene>
    <name evidence="15" type="ORF">BTO30_10945</name>
</gene>
<name>A0A1Q8Q4J9_9BACI</name>
<evidence type="ECO:0000256" key="4">
    <source>
        <dbReference type="ARBA" id="ARBA00022500"/>
    </source>
</evidence>
<evidence type="ECO:0000259" key="13">
    <source>
        <dbReference type="PROSITE" id="PS50111"/>
    </source>
</evidence>
<dbReference type="RefSeq" id="WP_075398767.1">
    <property type="nucleotide sequence ID" value="NZ_MSDU01000022.1"/>
</dbReference>
<dbReference type="SUPFAM" id="SSF103190">
    <property type="entry name" value="Sensory domain-like"/>
    <property type="match status" value="1"/>
</dbReference>
<dbReference type="SUPFAM" id="SSF58104">
    <property type="entry name" value="Methyl-accepting chemotaxis protein (MCP) signaling domain"/>
    <property type="match status" value="1"/>
</dbReference>
<dbReference type="InterPro" id="IPR029151">
    <property type="entry name" value="Sensor-like_sf"/>
</dbReference>
<dbReference type="CDD" id="cd11386">
    <property type="entry name" value="MCP_signal"/>
    <property type="match status" value="1"/>
</dbReference>
<keyword evidence="7 12" id="KW-0472">Membrane</keyword>
<dbReference type="AlphaFoldDB" id="A0A1Q8Q4J9"/>
<keyword evidence="4" id="KW-0145">Chemotaxis</keyword>
<protein>
    <submittedName>
        <fullName evidence="15">Chemotaxis protein</fullName>
    </submittedName>
</protein>
<keyword evidence="3" id="KW-0488">Methylation</keyword>
<reference evidence="15 16" key="1">
    <citation type="submission" date="2016-12" db="EMBL/GenBank/DDBJ databases">
        <title>Domibacillus antri genome sequencing.</title>
        <authorList>
            <person name="Verma A."/>
            <person name="Krishnamurthi S."/>
        </authorList>
    </citation>
    <scope>NUCLEOTIDE SEQUENCE [LARGE SCALE GENOMIC DNA]</scope>
    <source>
        <strain evidence="15 16">XD80</strain>
    </source>
</reference>
<evidence type="ECO:0000256" key="11">
    <source>
        <dbReference type="PROSITE-ProRule" id="PRU00284"/>
    </source>
</evidence>
<feature type="domain" description="HAMP" evidence="14">
    <location>
        <begin position="311"/>
        <end position="364"/>
    </location>
</feature>
<dbReference type="Gene3D" id="3.30.450.20">
    <property type="entry name" value="PAS domain"/>
    <property type="match status" value="1"/>
</dbReference>
<comment type="subcellular location">
    <subcellularLocation>
        <location evidence="1">Cell membrane</location>
        <topology evidence="1">Multi-pass membrane protein</topology>
    </subcellularLocation>
</comment>
<dbReference type="PANTHER" id="PTHR32089">
    <property type="entry name" value="METHYL-ACCEPTING CHEMOTAXIS PROTEIN MCPB"/>
    <property type="match status" value="1"/>
</dbReference>
<dbReference type="InterPro" id="IPR003660">
    <property type="entry name" value="HAMP_dom"/>
</dbReference>
<dbReference type="Gene3D" id="6.10.340.10">
    <property type="match status" value="1"/>
</dbReference>
<evidence type="ECO:0000313" key="16">
    <source>
        <dbReference type="Proteomes" id="UP000185568"/>
    </source>
</evidence>
<accession>A0A1Q8Q4J9</accession>
<keyword evidence="8 11" id="KW-0807">Transducer</keyword>
<evidence type="ECO:0000256" key="12">
    <source>
        <dbReference type="SAM" id="Phobius"/>
    </source>
</evidence>
<dbReference type="GO" id="GO:0005886">
    <property type="term" value="C:plasma membrane"/>
    <property type="evidence" value="ECO:0007669"/>
    <property type="project" value="UniProtKB-SubCell"/>
</dbReference>
<evidence type="ECO:0000256" key="9">
    <source>
        <dbReference type="ARBA" id="ARBA00029447"/>
    </source>
</evidence>
<keyword evidence="16" id="KW-1185">Reference proteome</keyword>
<dbReference type="InterPro" id="IPR033479">
    <property type="entry name" value="dCache_1"/>
</dbReference>
<evidence type="ECO:0000259" key="14">
    <source>
        <dbReference type="PROSITE" id="PS50885"/>
    </source>
</evidence>
<dbReference type="Gene3D" id="1.10.287.950">
    <property type="entry name" value="Methyl-accepting chemotaxis protein"/>
    <property type="match status" value="1"/>
</dbReference>
<sequence length="670" mass="72437">METLKLKGNSEPTIRKKLIIWFLAVGLIPLGLVSALLYSLNSNEMVKKEQEGLQALVNSTAQGMGQWLDKRSSEVQLIAKTEAIKSLVLEEQLTLMDTMKEQSGVYETVVFTAPDGVVQAHTTKENIGVMNLGDRDYFKNGMNGESTISNVLTSKSTGNRIIVAASPVIGNNGETMGVLSATINFEQLIDDFLNNTDNMGAFPILVDNQDILQVYPIKEVIGKNINEAELNADTKDLLVKGKTEAGNSIVTENGEEYVLAYTPIDIAGYSLSFNTPMDTILAAADKTRDFTLLVTGLSVIGILIIAWFVAGRISRPIQHVTEHIQRIAGGDLTGDELQVKTNDEIGRLTESMNKMSLNLKNLIHRVRSNADYVASYAGELTASADQTSKATENITASIQQVSSGAEQQNERVAESVLALEEVSFGIQQMAESSSRISETSSVTIQKAQSGGESVKKTVDQMNSILTSVLTSDQTIRTLDERSKEIGKIIEVINGIAEQTNLLALNAAIEAARAGEQGKGFAVVADEVRKLAEESRRSSSQIGQLITAIQQDMTSSIDGMAHVTREVKEGLAIAGDTERNFNEIIESTKQVTDQIDSMAATAEQISAGSQQVTASFTTIAAITKETTENTHEVASAAEEQLASMEEITSSAHSLSRMAEELQKVVQQFKVS</sequence>
<dbReference type="SMART" id="SM00283">
    <property type="entry name" value="MA"/>
    <property type="match status" value="1"/>
</dbReference>
<feature type="transmembrane region" description="Helical" evidence="12">
    <location>
        <begin position="290"/>
        <end position="310"/>
    </location>
</feature>
<evidence type="ECO:0000256" key="7">
    <source>
        <dbReference type="ARBA" id="ARBA00023136"/>
    </source>
</evidence>
<dbReference type="InterPro" id="IPR004089">
    <property type="entry name" value="MCPsignal_dom"/>
</dbReference>
<evidence type="ECO:0000256" key="6">
    <source>
        <dbReference type="ARBA" id="ARBA00022989"/>
    </source>
</evidence>
<dbReference type="FunFam" id="1.10.287.950:FF:000003">
    <property type="entry name" value="Methyl-accepting chemotaxis protein"/>
    <property type="match status" value="1"/>
</dbReference>
<dbReference type="SMART" id="SM00304">
    <property type="entry name" value="HAMP"/>
    <property type="match status" value="1"/>
</dbReference>
<evidence type="ECO:0000256" key="2">
    <source>
        <dbReference type="ARBA" id="ARBA00022475"/>
    </source>
</evidence>
<keyword evidence="2" id="KW-1003">Cell membrane</keyword>
<dbReference type="Proteomes" id="UP000185568">
    <property type="component" value="Unassembled WGS sequence"/>
</dbReference>
<dbReference type="Pfam" id="PF02743">
    <property type="entry name" value="dCache_1"/>
    <property type="match status" value="1"/>
</dbReference>
<dbReference type="EMBL" id="MSDU01000022">
    <property type="protein sequence ID" value="OLN22257.1"/>
    <property type="molecule type" value="Genomic_DNA"/>
</dbReference>
<feature type="transmembrane region" description="Helical" evidence="12">
    <location>
        <begin position="20"/>
        <end position="40"/>
    </location>
</feature>
<dbReference type="PROSITE" id="PS50885">
    <property type="entry name" value="HAMP"/>
    <property type="match status" value="1"/>
</dbReference>
<proteinExistence type="inferred from homology"/>
<dbReference type="CDD" id="cd12914">
    <property type="entry name" value="PDC1_DGC_like"/>
    <property type="match status" value="1"/>
</dbReference>
<evidence type="ECO:0000256" key="8">
    <source>
        <dbReference type="ARBA" id="ARBA00023224"/>
    </source>
</evidence>
<dbReference type="PANTHER" id="PTHR32089:SF114">
    <property type="entry name" value="METHYL-ACCEPTING CHEMOTAXIS PROTEIN MCPB"/>
    <property type="match status" value="1"/>
</dbReference>
<evidence type="ECO:0000313" key="15">
    <source>
        <dbReference type="EMBL" id="OLN22257.1"/>
    </source>
</evidence>
<comment type="similarity">
    <text evidence="9">Belongs to the methyl-accepting chemotaxis (MCP) protein family.</text>
</comment>
<dbReference type="GO" id="GO:0006935">
    <property type="term" value="P:chemotaxis"/>
    <property type="evidence" value="ECO:0007669"/>
    <property type="project" value="UniProtKB-KW"/>
</dbReference>
<comment type="caution">
    <text evidence="15">The sequence shown here is derived from an EMBL/GenBank/DDBJ whole genome shotgun (WGS) entry which is preliminary data.</text>
</comment>
<dbReference type="CDD" id="cd06225">
    <property type="entry name" value="HAMP"/>
    <property type="match status" value="1"/>
</dbReference>
<evidence type="ECO:0000256" key="1">
    <source>
        <dbReference type="ARBA" id="ARBA00004651"/>
    </source>
</evidence>
<organism evidence="15 16">
    <name type="scientific">Domibacillus antri</name>
    <dbReference type="NCBI Taxonomy" id="1714264"/>
    <lineage>
        <taxon>Bacteria</taxon>
        <taxon>Bacillati</taxon>
        <taxon>Bacillota</taxon>
        <taxon>Bacilli</taxon>
        <taxon>Bacillales</taxon>
        <taxon>Bacillaceae</taxon>
        <taxon>Domibacillus</taxon>
    </lineage>
</organism>
<evidence type="ECO:0000256" key="3">
    <source>
        <dbReference type="ARBA" id="ARBA00022481"/>
    </source>
</evidence>
<dbReference type="GO" id="GO:0007165">
    <property type="term" value="P:signal transduction"/>
    <property type="evidence" value="ECO:0007669"/>
    <property type="project" value="UniProtKB-KW"/>
</dbReference>
<feature type="domain" description="Methyl-accepting transducer" evidence="13">
    <location>
        <begin position="383"/>
        <end position="619"/>
    </location>
</feature>
<comment type="function">
    <text evidence="10">Chemotactic-signal transducers respond to changes in the concentration of attractants and repellents in the environment, transduce a signal from the outside to the inside of the cell, and facilitate sensory adaptation through the variation of the level of methylation.</text>
</comment>
<keyword evidence="6 12" id="KW-1133">Transmembrane helix</keyword>
<dbReference type="STRING" id="1714264.BTO30_10945"/>
<dbReference type="Pfam" id="PF00672">
    <property type="entry name" value="HAMP"/>
    <property type="match status" value="1"/>
</dbReference>
<evidence type="ECO:0000256" key="5">
    <source>
        <dbReference type="ARBA" id="ARBA00022692"/>
    </source>
</evidence>